<dbReference type="AlphaFoldDB" id="A0A381FAI7"/>
<sequence>MTPKEKAKSLIEKFQKYCSHKEDLNKGFGVIKTIDVYDRDKALACAKTCVNEIIDDIPMYLGNLNPKWYYWNEVKKELESY</sequence>
<evidence type="ECO:0000313" key="2">
    <source>
        <dbReference type="EMBL" id="SUX43474.1"/>
    </source>
</evidence>
<keyword evidence="3" id="KW-1185">Reference proteome</keyword>
<accession>A0A381FAI7</accession>
<evidence type="ECO:0000313" key="4">
    <source>
        <dbReference type="Proteomes" id="UP000255231"/>
    </source>
</evidence>
<proteinExistence type="predicted"/>
<organism evidence="2 4">
    <name type="scientific">Chryseobacterium indoltheticum</name>
    <dbReference type="NCBI Taxonomy" id="254"/>
    <lineage>
        <taxon>Bacteria</taxon>
        <taxon>Pseudomonadati</taxon>
        <taxon>Bacteroidota</taxon>
        <taxon>Flavobacteriia</taxon>
        <taxon>Flavobacteriales</taxon>
        <taxon>Weeksellaceae</taxon>
        <taxon>Chryseobacterium group</taxon>
        <taxon>Chryseobacterium</taxon>
    </lineage>
</organism>
<dbReference type="KEGG" id="cil:EG358_07170"/>
<dbReference type="Proteomes" id="UP000185725">
    <property type="component" value="Unassembled WGS sequence"/>
</dbReference>
<gene>
    <name evidence="2" type="ORF">NCTC13560_02039</name>
    <name evidence="1" type="ORF">SAMN05421682_115112</name>
</gene>
<reference evidence="2 4" key="2">
    <citation type="submission" date="2018-06" db="EMBL/GenBank/DDBJ databases">
        <authorList>
            <consortium name="Pathogen Informatics"/>
            <person name="Doyle S."/>
        </authorList>
    </citation>
    <scope>NUCLEOTIDE SEQUENCE [LARGE SCALE GENOMIC DNA]</scope>
    <source>
        <strain evidence="2 4">NCTC13560</strain>
    </source>
</reference>
<evidence type="ECO:0000313" key="3">
    <source>
        <dbReference type="Proteomes" id="UP000185725"/>
    </source>
</evidence>
<dbReference type="EMBL" id="FTMF01000015">
    <property type="protein sequence ID" value="SIR24837.1"/>
    <property type="molecule type" value="Genomic_DNA"/>
</dbReference>
<dbReference type="GeneID" id="303673474"/>
<name>A0A381FAI7_9FLAO</name>
<dbReference type="Proteomes" id="UP000255231">
    <property type="component" value="Unassembled WGS sequence"/>
</dbReference>
<protein>
    <submittedName>
        <fullName evidence="2">Uncharacterized protein</fullName>
    </submittedName>
</protein>
<dbReference type="RefSeq" id="WP_076562364.1">
    <property type="nucleotide sequence ID" value="NZ_CP033929.1"/>
</dbReference>
<reference evidence="1 3" key="1">
    <citation type="submission" date="2017-01" db="EMBL/GenBank/DDBJ databases">
        <authorList>
            <person name="Varghese N."/>
            <person name="Submissions S."/>
        </authorList>
    </citation>
    <scope>NUCLEOTIDE SEQUENCE [LARGE SCALE GENOMIC DNA]</scope>
    <source>
        <strain evidence="1 3">ATCC 27950</strain>
    </source>
</reference>
<evidence type="ECO:0000313" key="1">
    <source>
        <dbReference type="EMBL" id="SIR24837.1"/>
    </source>
</evidence>
<dbReference type="EMBL" id="UFVS01000001">
    <property type="protein sequence ID" value="SUX43474.1"/>
    <property type="molecule type" value="Genomic_DNA"/>
</dbReference>